<keyword evidence="2" id="KW-0732">Signal</keyword>
<comment type="caution">
    <text evidence="3">The sequence shown here is derived from an EMBL/GenBank/DDBJ whole genome shotgun (WGS) entry which is preliminary data.</text>
</comment>
<feature type="chain" id="PRO_5012691655" evidence="2">
    <location>
        <begin position="20"/>
        <end position="108"/>
    </location>
</feature>
<evidence type="ECO:0000256" key="2">
    <source>
        <dbReference type="SAM" id="SignalP"/>
    </source>
</evidence>
<feature type="signal peptide" evidence="2">
    <location>
        <begin position="1"/>
        <end position="19"/>
    </location>
</feature>
<reference evidence="3 4" key="1">
    <citation type="submission" date="2015-12" db="EMBL/GenBank/DDBJ databases">
        <title>The genome of Folsomia candida.</title>
        <authorList>
            <person name="Faddeeva A."/>
            <person name="Derks M.F."/>
            <person name="Anvar Y."/>
            <person name="Smit S."/>
            <person name="Van Straalen N."/>
            <person name="Roelofs D."/>
        </authorList>
    </citation>
    <scope>NUCLEOTIDE SEQUENCE [LARGE SCALE GENOMIC DNA]</scope>
    <source>
        <strain evidence="3 4">VU population</strain>
        <tissue evidence="3">Whole body</tissue>
    </source>
</reference>
<gene>
    <name evidence="3" type="ORF">Fcan01_07469</name>
</gene>
<organism evidence="3 4">
    <name type="scientific">Folsomia candida</name>
    <name type="common">Springtail</name>
    <dbReference type="NCBI Taxonomy" id="158441"/>
    <lineage>
        <taxon>Eukaryota</taxon>
        <taxon>Metazoa</taxon>
        <taxon>Ecdysozoa</taxon>
        <taxon>Arthropoda</taxon>
        <taxon>Hexapoda</taxon>
        <taxon>Collembola</taxon>
        <taxon>Entomobryomorpha</taxon>
        <taxon>Isotomoidea</taxon>
        <taxon>Isotomidae</taxon>
        <taxon>Proisotominae</taxon>
        <taxon>Folsomia</taxon>
    </lineage>
</organism>
<proteinExistence type="predicted"/>
<dbReference type="OrthoDB" id="10553377at2759"/>
<keyword evidence="1" id="KW-1133">Transmembrane helix</keyword>
<protein>
    <submittedName>
        <fullName evidence="3">Uncharacterized protein</fullName>
    </submittedName>
</protein>
<dbReference type="AlphaFoldDB" id="A0A226EMU9"/>
<feature type="transmembrane region" description="Helical" evidence="1">
    <location>
        <begin position="61"/>
        <end position="82"/>
    </location>
</feature>
<keyword evidence="1" id="KW-0472">Membrane</keyword>
<evidence type="ECO:0000313" key="4">
    <source>
        <dbReference type="Proteomes" id="UP000198287"/>
    </source>
</evidence>
<keyword evidence="4" id="KW-1185">Reference proteome</keyword>
<evidence type="ECO:0000313" key="3">
    <source>
        <dbReference type="EMBL" id="OXA58457.1"/>
    </source>
</evidence>
<accession>A0A226EMU9</accession>
<keyword evidence="1" id="KW-0812">Transmembrane</keyword>
<sequence length="108" mass="12044">MKGVFVASVLSAVVLSVFASSIQLPNSGEVEGDVVSYNQDATQIVPEVHGNRMKRSPLDPIVAPLIIGKSFLYGALLGPKLFRPRYYYHPKPQYHHYGHGYGWGWGWK</sequence>
<name>A0A226EMU9_FOLCA</name>
<evidence type="ECO:0000256" key="1">
    <source>
        <dbReference type="SAM" id="Phobius"/>
    </source>
</evidence>
<dbReference type="EMBL" id="LNIX01000003">
    <property type="protein sequence ID" value="OXA58457.1"/>
    <property type="molecule type" value="Genomic_DNA"/>
</dbReference>
<dbReference type="Proteomes" id="UP000198287">
    <property type="component" value="Unassembled WGS sequence"/>
</dbReference>